<dbReference type="EMBL" id="LAZR01000069">
    <property type="protein sequence ID" value="KKN95785.1"/>
    <property type="molecule type" value="Genomic_DNA"/>
</dbReference>
<dbReference type="InterPro" id="IPR002347">
    <property type="entry name" value="SDR_fam"/>
</dbReference>
<dbReference type="Pfam" id="PF00106">
    <property type="entry name" value="adh_short"/>
    <property type="match status" value="1"/>
</dbReference>
<comment type="caution">
    <text evidence="3">The sequence shown here is derived from an EMBL/GenBank/DDBJ whole genome shotgun (WGS) entry which is preliminary data.</text>
</comment>
<dbReference type="GO" id="GO:0032787">
    <property type="term" value="P:monocarboxylic acid metabolic process"/>
    <property type="evidence" value="ECO:0007669"/>
    <property type="project" value="UniProtKB-ARBA"/>
</dbReference>
<dbReference type="PRINTS" id="PR00080">
    <property type="entry name" value="SDRFAMILY"/>
</dbReference>
<dbReference type="AlphaFoldDB" id="A0A0F9URR0"/>
<evidence type="ECO:0008006" key="4">
    <source>
        <dbReference type="Google" id="ProtNLM"/>
    </source>
</evidence>
<dbReference type="PANTHER" id="PTHR42879:SF2">
    <property type="entry name" value="3-OXOACYL-[ACYL-CARRIER-PROTEIN] REDUCTASE FABG"/>
    <property type="match status" value="1"/>
</dbReference>
<dbReference type="PANTHER" id="PTHR42879">
    <property type="entry name" value="3-OXOACYL-(ACYL-CARRIER-PROTEIN) REDUCTASE"/>
    <property type="match status" value="1"/>
</dbReference>
<proteinExistence type="inferred from homology"/>
<evidence type="ECO:0000313" key="3">
    <source>
        <dbReference type="EMBL" id="KKN95785.1"/>
    </source>
</evidence>
<dbReference type="PRINTS" id="PR00081">
    <property type="entry name" value="GDHRDH"/>
</dbReference>
<dbReference type="GO" id="GO:0016491">
    <property type="term" value="F:oxidoreductase activity"/>
    <property type="evidence" value="ECO:0007669"/>
    <property type="project" value="UniProtKB-KW"/>
</dbReference>
<dbReference type="FunFam" id="3.40.50.720:FF:000173">
    <property type="entry name" value="3-oxoacyl-[acyl-carrier protein] reductase"/>
    <property type="match status" value="1"/>
</dbReference>
<dbReference type="InterPro" id="IPR020904">
    <property type="entry name" value="Sc_DH/Rdtase_CS"/>
</dbReference>
<gene>
    <name evidence="3" type="ORF">LCGC14_0176540</name>
</gene>
<dbReference type="SUPFAM" id="SSF51735">
    <property type="entry name" value="NAD(P)-binding Rossmann-fold domains"/>
    <property type="match status" value="1"/>
</dbReference>
<comment type="similarity">
    <text evidence="1">Belongs to the short-chain dehydrogenases/reductases (SDR) family.</text>
</comment>
<reference evidence="3" key="1">
    <citation type="journal article" date="2015" name="Nature">
        <title>Complex archaea that bridge the gap between prokaryotes and eukaryotes.</title>
        <authorList>
            <person name="Spang A."/>
            <person name="Saw J.H."/>
            <person name="Jorgensen S.L."/>
            <person name="Zaremba-Niedzwiedzka K."/>
            <person name="Martijn J."/>
            <person name="Lind A.E."/>
            <person name="van Eijk R."/>
            <person name="Schleper C."/>
            <person name="Guy L."/>
            <person name="Ettema T.J."/>
        </authorList>
    </citation>
    <scope>NUCLEOTIDE SEQUENCE</scope>
</reference>
<protein>
    <recommendedName>
        <fullName evidence="4">3-oxoacyl-[acyl-carrier-protein] reductase</fullName>
    </recommendedName>
</protein>
<organism evidence="3">
    <name type="scientific">marine sediment metagenome</name>
    <dbReference type="NCBI Taxonomy" id="412755"/>
    <lineage>
        <taxon>unclassified sequences</taxon>
        <taxon>metagenomes</taxon>
        <taxon>ecological metagenomes</taxon>
    </lineage>
</organism>
<dbReference type="InterPro" id="IPR036291">
    <property type="entry name" value="NAD(P)-bd_dom_sf"/>
</dbReference>
<evidence type="ECO:0000256" key="2">
    <source>
        <dbReference type="ARBA" id="ARBA00023002"/>
    </source>
</evidence>
<dbReference type="Gene3D" id="3.40.50.720">
    <property type="entry name" value="NAD(P)-binding Rossmann-like Domain"/>
    <property type="match status" value="1"/>
</dbReference>
<accession>A0A0F9URR0</accession>
<dbReference type="InterPro" id="IPR050259">
    <property type="entry name" value="SDR"/>
</dbReference>
<sequence>MIPEGFNAIVTGGTKGIGLYIAEKLLLMRMKTLILYKSDAEGAKKAVKTLEAINGGNVNSFQCDVTNSNDILNLKLYLSATNSHPTILVNCAGFNKDALIWRMDDSDWDSVIDVTLKGAFKMCKLIVPYMRSHDIGVIINVSSVVSQIGVAGTSNYSAAKSGLFGFTKSLAKELAPKNIRVNTLALGYFNTGIINSVPTEHLDKIIEAVPLKRLGTNSDIGSAIEFLINCSFYTGQVLNVNGGLY</sequence>
<evidence type="ECO:0000256" key="1">
    <source>
        <dbReference type="ARBA" id="ARBA00006484"/>
    </source>
</evidence>
<dbReference type="PROSITE" id="PS00061">
    <property type="entry name" value="ADH_SHORT"/>
    <property type="match status" value="1"/>
</dbReference>
<name>A0A0F9URR0_9ZZZZ</name>
<keyword evidence="2" id="KW-0560">Oxidoreductase</keyword>